<dbReference type="GO" id="GO:0006729">
    <property type="term" value="P:tetrahydrobiopterin biosynthetic process"/>
    <property type="evidence" value="ECO:0007669"/>
    <property type="project" value="UniProtKB-UniPathway"/>
</dbReference>
<dbReference type="Proteomes" id="UP000220158">
    <property type="component" value="Chromosome 11"/>
</dbReference>
<dbReference type="VEuPathDB" id="PlasmoDB:PRELSG_1120300"/>
<evidence type="ECO:0000256" key="8">
    <source>
        <dbReference type="ARBA" id="ARBA00023239"/>
    </source>
</evidence>
<evidence type="ECO:0000313" key="10">
    <source>
        <dbReference type="Proteomes" id="UP000220158"/>
    </source>
</evidence>
<keyword evidence="6" id="KW-0862">Zinc</keyword>
<dbReference type="RefSeq" id="XP_028533859.1">
    <property type="nucleotide sequence ID" value="XM_028677474.1"/>
</dbReference>
<sequence>MEKKLINLENVISDVLVESPSFSFHCAHFIAYKGFKETLHGHNYNVSLKIKGYIQDDGYVIDFSILKDAVKKICNKLDHHFILPIYSDVLKIEKVNNNIKITCEDNSEYSFPEKDCIKIPIKHSSSEEIGHYIIEKIIEEIDLSYLKSRKVNYIEICISESPTQKAIIYKYI</sequence>
<dbReference type="PANTHER" id="PTHR12589:SF7">
    <property type="entry name" value="6-PYRUVOYL TETRAHYDROBIOPTERIN SYNTHASE"/>
    <property type="match status" value="1"/>
</dbReference>
<dbReference type="Pfam" id="PF01242">
    <property type="entry name" value="PTPS"/>
    <property type="match status" value="1"/>
</dbReference>
<dbReference type="EC" id="4.2.3.12" evidence="4"/>
<dbReference type="GO" id="GO:0046872">
    <property type="term" value="F:metal ion binding"/>
    <property type="evidence" value="ECO:0007669"/>
    <property type="project" value="UniProtKB-KW"/>
</dbReference>
<dbReference type="EMBL" id="LN835306">
    <property type="protein sequence ID" value="CRH00857.1"/>
    <property type="molecule type" value="Genomic_DNA"/>
</dbReference>
<evidence type="ECO:0000256" key="4">
    <source>
        <dbReference type="ARBA" id="ARBA00013100"/>
    </source>
</evidence>
<dbReference type="GO" id="GO:0003874">
    <property type="term" value="F:6-pyruvoyltetrahydropterin synthase activity"/>
    <property type="evidence" value="ECO:0007669"/>
    <property type="project" value="UniProtKB-EC"/>
</dbReference>
<accession>A0A1J1H7G5</accession>
<evidence type="ECO:0000313" key="9">
    <source>
        <dbReference type="EMBL" id="CRH00857.1"/>
    </source>
</evidence>
<keyword evidence="5" id="KW-0479">Metal-binding</keyword>
<protein>
    <recommendedName>
        <fullName evidence="4">6-pyruvoyltetrahydropterin synthase</fullName>
        <ecNumber evidence="4">4.2.3.12</ecNumber>
    </recommendedName>
</protein>
<dbReference type="OrthoDB" id="14045at2759"/>
<comment type="similarity">
    <text evidence="3">Belongs to the PTPS family.</text>
</comment>
<reference evidence="9 10" key="1">
    <citation type="submission" date="2015-04" db="EMBL/GenBank/DDBJ databases">
        <authorList>
            <consortium name="Pathogen Informatics"/>
        </authorList>
    </citation>
    <scope>NUCLEOTIDE SEQUENCE [LARGE SCALE GENOMIC DNA]</scope>
    <source>
        <strain evidence="9 10">SGS1</strain>
    </source>
</reference>
<evidence type="ECO:0000256" key="2">
    <source>
        <dbReference type="ARBA" id="ARBA00005126"/>
    </source>
</evidence>
<evidence type="ECO:0000256" key="7">
    <source>
        <dbReference type="ARBA" id="ARBA00023007"/>
    </source>
</evidence>
<dbReference type="Gene3D" id="3.30.479.10">
    <property type="entry name" value="6-pyruvoyl tetrahydropterin synthase/QueD"/>
    <property type="match status" value="1"/>
</dbReference>
<comment type="pathway">
    <text evidence="2">Cofactor biosynthesis; tetrahydrobiopterin biosynthesis; tetrahydrobiopterin from 7,8-dihydroneopterin triphosphate: step 1/3.</text>
</comment>
<dbReference type="OMA" id="CAHFIAF"/>
<dbReference type="UniPathway" id="UPA00849">
    <property type="reaction ID" value="UER00819"/>
</dbReference>
<evidence type="ECO:0000256" key="3">
    <source>
        <dbReference type="ARBA" id="ARBA00009164"/>
    </source>
</evidence>
<dbReference type="GeneID" id="39736981"/>
<dbReference type="PANTHER" id="PTHR12589">
    <property type="entry name" value="PYRUVOYL TETRAHYDROBIOPTERIN SYNTHASE"/>
    <property type="match status" value="1"/>
</dbReference>
<evidence type="ECO:0000256" key="6">
    <source>
        <dbReference type="ARBA" id="ARBA00022833"/>
    </source>
</evidence>
<proteinExistence type="inferred from homology"/>
<comment type="cofactor">
    <cofactor evidence="1">
        <name>Zn(2+)</name>
        <dbReference type="ChEBI" id="CHEBI:29105"/>
    </cofactor>
</comment>
<dbReference type="InterPro" id="IPR007115">
    <property type="entry name" value="6-PTP_synth/QueD"/>
</dbReference>
<gene>
    <name evidence="9" type="primary">PTPS</name>
    <name evidence="9" type="ORF">PRELSG_1120300</name>
</gene>
<dbReference type="SUPFAM" id="SSF55620">
    <property type="entry name" value="Tetrahydrobiopterin biosynthesis enzymes-like"/>
    <property type="match status" value="1"/>
</dbReference>
<organism evidence="9 10">
    <name type="scientific">Plasmodium relictum</name>
    <dbReference type="NCBI Taxonomy" id="85471"/>
    <lineage>
        <taxon>Eukaryota</taxon>
        <taxon>Sar</taxon>
        <taxon>Alveolata</taxon>
        <taxon>Apicomplexa</taxon>
        <taxon>Aconoidasida</taxon>
        <taxon>Haemosporida</taxon>
        <taxon>Plasmodiidae</taxon>
        <taxon>Plasmodium</taxon>
        <taxon>Plasmodium (Haemamoeba)</taxon>
    </lineage>
</organism>
<evidence type="ECO:0000256" key="1">
    <source>
        <dbReference type="ARBA" id="ARBA00001947"/>
    </source>
</evidence>
<evidence type="ECO:0000256" key="5">
    <source>
        <dbReference type="ARBA" id="ARBA00022723"/>
    </source>
</evidence>
<dbReference type="AlphaFoldDB" id="A0A1J1H7G5"/>
<keyword evidence="10" id="KW-1185">Reference proteome</keyword>
<keyword evidence="8" id="KW-0456">Lyase</keyword>
<dbReference type="KEGG" id="prel:PRELSG_1120300"/>
<dbReference type="InterPro" id="IPR038418">
    <property type="entry name" value="6-PTP_synth/QueD_sf"/>
</dbReference>
<keyword evidence="7" id="KW-0783">Tetrahydrobiopterin biosynthesis</keyword>
<name>A0A1J1H7G5_PLARL</name>